<dbReference type="InterPro" id="IPR051961">
    <property type="entry name" value="Fungal_Metabolite_Diox"/>
</dbReference>
<organism evidence="1">
    <name type="scientific">Prymnesium polylepis</name>
    <dbReference type="NCBI Taxonomy" id="72548"/>
    <lineage>
        <taxon>Eukaryota</taxon>
        <taxon>Haptista</taxon>
        <taxon>Haptophyta</taxon>
        <taxon>Prymnesiophyceae</taxon>
        <taxon>Prymnesiales</taxon>
        <taxon>Prymnesiaceae</taxon>
        <taxon>Prymnesium</taxon>
    </lineage>
</organism>
<protein>
    <recommendedName>
        <fullName evidence="2">Phytanoyl-CoA dioxygenase family protein</fullName>
    </recommendedName>
</protein>
<dbReference type="Pfam" id="PF05721">
    <property type="entry name" value="PhyH"/>
    <property type="match status" value="1"/>
</dbReference>
<dbReference type="AlphaFoldDB" id="A0A7S4IJV0"/>
<proteinExistence type="predicted"/>
<evidence type="ECO:0008006" key="2">
    <source>
        <dbReference type="Google" id="ProtNLM"/>
    </source>
</evidence>
<dbReference type="SUPFAM" id="SSF51197">
    <property type="entry name" value="Clavaminate synthase-like"/>
    <property type="match status" value="1"/>
</dbReference>
<dbReference type="EMBL" id="HBKO01025009">
    <property type="protein sequence ID" value="CAE2231531.1"/>
    <property type="molecule type" value="Transcribed_RNA"/>
</dbReference>
<dbReference type="InterPro" id="IPR008775">
    <property type="entry name" value="Phytyl_CoA_dOase-like"/>
</dbReference>
<dbReference type="PANTHER" id="PTHR37563">
    <property type="entry name" value="PHYTANOYL-COA DIOXYGENASE FAMILY PROTEIN (AFU_ORTHOLOGUE AFUA_2G03330)"/>
    <property type="match status" value="1"/>
</dbReference>
<name>A0A7S4IJV0_9EUKA</name>
<accession>A0A7S4IJV0</accession>
<reference evidence="1" key="1">
    <citation type="submission" date="2021-01" db="EMBL/GenBank/DDBJ databases">
        <authorList>
            <person name="Corre E."/>
            <person name="Pelletier E."/>
            <person name="Niang G."/>
            <person name="Scheremetjew M."/>
            <person name="Finn R."/>
            <person name="Kale V."/>
            <person name="Holt S."/>
            <person name="Cochrane G."/>
            <person name="Meng A."/>
            <person name="Brown T."/>
            <person name="Cohen L."/>
        </authorList>
    </citation>
    <scope>NUCLEOTIDE SEQUENCE</scope>
    <source>
        <strain evidence="1">UIO037</strain>
    </source>
</reference>
<dbReference type="PANTHER" id="PTHR37563:SF2">
    <property type="entry name" value="PHYTANOYL-COA DIOXYGENASE FAMILY PROTEIN (AFU_ORTHOLOGUE AFUA_2G03330)"/>
    <property type="match status" value="1"/>
</dbReference>
<dbReference type="Gene3D" id="2.60.120.620">
    <property type="entry name" value="q2cbj1_9rhob like domain"/>
    <property type="match status" value="1"/>
</dbReference>
<evidence type="ECO:0000313" key="1">
    <source>
        <dbReference type="EMBL" id="CAE2231531.1"/>
    </source>
</evidence>
<sequence length="279" mass="30814">MPPAAVMRQTQNGKLSLAAQSHMTDVSVSLRSARWDLRLPSSDSACSAVCDAAVARVTPIIEELHSLPLHPDSTGIPLGRGLVPPRLRRPKMVMTGTIVSRRGARAQGFHADASETHHRIASKLPLHRLFNVFCPLVDIAKDGDGTQFWPGSHLEARSARFGEAIKQSGSLWPIAVGDEYKRELEAPACPAGGIILFDMRLIHRGLPNAGRERTVLYTICATGGARDRVNFPESPSESVRVAVDTMLPRDDAEALRETRESIRSYFPTWDYFEQQEGWR</sequence>
<gene>
    <name evidence="1" type="ORF">CPOL0286_LOCUS11370</name>
</gene>